<dbReference type="STRING" id="1123404.SAMN02745784_03104"/>
<gene>
    <name evidence="1" type="ORF">SAMN02745784_03104</name>
</gene>
<dbReference type="AlphaFoldDB" id="A0A1M4ZM89"/>
<dbReference type="GeneID" id="90996720"/>
<dbReference type="RefSeq" id="WP_200778253.1">
    <property type="nucleotide sequence ID" value="NZ_FQTY01000027.1"/>
</dbReference>
<dbReference type="Proteomes" id="UP000184114">
    <property type="component" value="Unassembled WGS sequence"/>
</dbReference>
<sequence>METVLNNEAEINQRIYVFPASAVVENGKKIAYFDYISSLQNEGCNEALKRIAERIDMDKIGCLIDETPTVTDLQKDFYNVIISERKAKIIDYSMELLLKQELC</sequence>
<proteinExistence type="predicted"/>
<dbReference type="EMBL" id="FQTY01000027">
    <property type="protein sequence ID" value="SHF18917.1"/>
    <property type="molecule type" value="Genomic_DNA"/>
</dbReference>
<keyword evidence="2" id="KW-1185">Reference proteome</keyword>
<reference evidence="2" key="1">
    <citation type="submission" date="2016-11" db="EMBL/GenBank/DDBJ databases">
        <authorList>
            <person name="Varghese N."/>
            <person name="Submissions S."/>
        </authorList>
    </citation>
    <scope>NUCLEOTIDE SEQUENCE [LARGE SCALE GENOMIC DNA]</scope>
    <source>
        <strain evidence="2">DSM 18095</strain>
    </source>
</reference>
<dbReference type="Gene3D" id="1.10.1070.20">
    <property type="match status" value="1"/>
</dbReference>
<evidence type="ECO:0000313" key="1">
    <source>
        <dbReference type="EMBL" id="SHF18917.1"/>
    </source>
</evidence>
<accession>A0A1M4ZM89</accession>
<organism evidence="1 2">
    <name type="scientific">Tissierella praeacuta DSM 18095</name>
    <dbReference type="NCBI Taxonomy" id="1123404"/>
    <lineage>
        <taxon>Bacteria</taxon>
        <taxon>Bacillati</taxon>
        <taxon>Bacillota</taxon>
        <taxon>Tissierellia</taxon>
        <taxon>Tissierellales</taxon>
        <taxon>Tissierellaceae</taxon>
        <taxon>Tissierella</taxon>
    </lineage>
</organism>
<protein>
    <submittedName>
        <fullName evidence="1">Uncharacterized protein</fullName>
    </submittedName>
</protein>
<evidence type="ECO:0000313" key="2">
    <source>
        <dbReference type="Proteomes" id="UP000184114"/>
    </source>
</evidence>
<name>A0A1M4ZM89_9FIRM</name>